<dbReference type="PRINTS" id="PR00032">
    <property type="entry name" value="HTHARAC"/>
</dbReference>
<dbReference type="OrthoDB" id="799767at2"/>
<evidence type="ECO:0000313" key="6">
    <source>
        <dbReference type="Proteomes" id="UP000441754"/>
    </source>
</evidence>
<evidence type="ECO:0000256" key="2">
    <source>
        <dbReference type="ARBA" id="ARBA00023125"/>
    </source>
</evidence>
<dbReference type="InterPro" id="IPR020449">
    <property type="entry name" value="Tscrpt_reg_AraC-type_HTH"/>
</dbReference>
<feature type="domain" description="HTH araC/xylS-type" evidence="4">
    <location>
        <begin position="233"/>
        <end position="331"/>
    </location>
</feature>
<gene>
    <name evidence="5" type="ORF">GJJ30_25330</name>
</gene>
<dbReference type="PANTHER" id="PTHR47893:SF1">
    <property type="entry name" value="REGULATORY PROTEIN PCHR"/>
    <property type="match status" value="1"/>
</dbReference>
<evidence type="ECO:0000313" key="5">
    <source>
        <dbReference type="EMBL" id="MRS64646.1"/>
    </source>
</evidence>
<keyword evidence="3" id="KW-0804">Transcription</keyword>
<dbReference type="SUPFAM" id="SSF46689">
    <property type="entry name" value="Homeodomain-like"/>
    <property type="match status" value="1"/>
</dbReference>
<dbReference type="InterPro" id="IPR009057">
    <property type="entry name" value="Homeodomain-like_sf"/>
</dbReference>
<name>A0A7K0ESX4_9BACT</name>
<dbReference type="PANTHER" id="PTHR47893">
    <property type="entry name" value="REGULATORY PROTEIN PCHR"/>
    <property type="match status" value="1"/>
</dbReference>
<evidence type="ECO:0000256" key="1">
    <source>
        <dbReference type="ARBA" id="ARBA00023015"/>
    </source>
</evidence>
<dbReference type="GO" id="GO:0003700">
    <property type="term" value="F:DNA-binding transcription factor activity"/>
    <property type="evidence" value="ECO:0007669"/>
    <property type="project" value="InterPro"/>
</dbReference>
<keyword evidence="6" id="KW-1185">Reference proteome</keyword>
<reference evidence="5 6" key="1">
    <citation type="journal article" date="2018" name="Antonie Van Leeuwenhoek">
        <title>Larkinella terrae sp. nov., isolated from soil on Jeju Island, South Korea.</title>
        <authorList>
            <person name="Ten L.N."/>
            <person name="Jeon J."/>
            <person name="Park S.J."/>
            <person name="Park S."/>
            <person name="Lee S.Y."/>
            <person name="Kim M.K."/>
            <person name="Jung H.Y."/>
        </authorList>
    </citation>
    <scope>NUCLEOTIDE SEQUENCE [LARGE SCALE GENOMIC DNA]</scope>
    <source>
        <strain evidence="5 6">KCTC 52001</strain>
    </source>
</reference>
<dbReference type="Proteomes" id="UP000441754">
    <property type="component" value="Unassembled WGS sequence"/>
</dbReference>
<proteinExistence type="predicted"/>
<accession>A0A7K0ESX4</accession>
<keyword evidence="2" id="KW-0238">DNA-binding</keyword>
<dbReference type="GO" id="GO:0043565">
    <property type="term" value="F:sequence-specific DNA binding"/>
    <property type="evidence" value="ECO:0007669"/>
    <property type="project" value="InterPro"/>
</dbReference>
<keyword evidence="1" id="KW-0805">Transcription regulation</keyword>
<dbReference type="Gene3D" id="1.10.10.60">
    <property type="entry name" value="Homeodomain-like"/>
    <property type="match status" value="1"/>
</dbReference>
<dbReference type="Pfam" id="PF12833">
    <property type="entry name" value="HTH_18"/>
    <property type="match status" value="1"/>
</dbReference>
<protein>
    <submittedName>
        <fullName evidence="5">Helix-turn-helix domain-containing protein</fullName>
    </submittedName>
</protein>
<dbReference type="InterPro" id="IPR018060">
    <property type="entry name" value="HTH_AraC"/>
</dbReference>
<dbReference type="InterPro" id="IPR053142">
    <property type="entry name" value="PchR_regulatory_protein"/>
</dbReference>
<dbReference type="EMBL" id="WJXZ01000014">
    <property type="protein sequence ID" value="MRS64646.1"/>
    <property type="molecule type" value="Genomic_DNA"/>
</dbReference>
<dbReference type="AlphaFoldDB" id="A0A7K0ESX4"/>
<evidence type="ECO:0000259" key="4">
    <source>
        <dbReference type="PROSITE" id="PS01124"/>
    </source>
</evidence>
<organism evidence="5 6">
    <name type="scientific">Larkinella terrae</name>
    <dbReference type="NCBI Taxonomy" id="2025311"/>
    <lineage>
        <taxon>Bacteria</taxon>
        <taxon>Pseudomonadati</taxon>
        <taxon>Bacteroidota</taxon>
        <taxon>Cytophagia</taxon>
        <taxon>Cytophagales</taxon>
        <taxon>Spirosomataceae</taxon>
        <taxon>Larkinella</taxon>
    </lineage>
</organism>
<comment type="caution">
    <text evidence="5">The sequence shown here is derived from an EMBL/GenBank/DDBJ whole genome shotgun (WGS) entry which is preliminary data.</text>
</comment>
<dbReference type="SMART" id="SM00342">
    <property type="entry name" value="HTH_ARAC"/>
    <property type="match status" value="1"/>
</dbReference>
<dbReference type="RefSeq" id="WP_154177962.1">
    <property type="nucleotide sequence ID" value="NZ_WJXZ01000014.1"/>
</dbReference>
<evidence type="ECO:0000256" key="3">
    <source>
        <dbReference type="ARBA" id="ARBA00023163"/>
    </source>
</evidence>
<dbReference type="PROSITE" id="PS01124">
    <property type="entry name" value="HTH_ARAC_FAMILY_2"/>
    <property type="match status" value="1"/>
</dbReference>
<sequence>MATMVLNATDLFDFEVINSPNKPRPFPLAGASIKSTDALYHPKAGSIQLKHAGFTHMQLIDMRWDIASDIELHDTVPSNSISINFMLQGTVDSRFRGLSHDLNMRAGTHNLIHTPESGHTNQMTGRQSMASLLIGLDRDFFAASIGQDDAWSEQILTELHHDRPFSGVKGVQTITPQMQHLIDDIRNPKATGPMRNLLIQSRVLELVALEIEQFQKPVAGSETVPPHEAEKLHQLKAYLEATFLEEHTLAQLSRYCLLNEFKVKKGFKELFDTTVFNYLRKLRMEYAGKLLRNCSYTVDEVAATLGYEHSQHFSIAYKKYTGLTPSHYQQGKKSVVMA</sequence>